<organism evidence="4 5">
    <name type="scientific">Geomonas diazotrophica</name>
    <dbReference type="NCBI Taxonomy" id="2843197"/>
    <lineage>
        <taxon>Bacteria</taxon>
        <taxon>Pseudomonadati</taxon>
        <taxon>Thermodesulfobacteriota</taxon>
        <taxon>Desulfuromonadia</taxon>
        <taxon>Geobacterales</taxon>
        <taxon>Geobacteraceae</taxon>
        <taxon>Geomonas</taxon>
    </lineage>
</organism>
<evidence type="ECO:0000256" key="2">
    <source>
        <dbReference type="SAM" id="Phobius"/>
    </source>
</evidence>
<evidence type="ECO:0000259" key="3">
    <source>
        <dbReference type="Pfam" id="PF02397"/>
    </source>
</evidence>
<proteinExistence type="inferred from homology"/>
<feature type="domain" description="Bacterial sugar transferase" evidence="3">
    <location>
        <begin position="3"/>
        <end position="195"/>
    </location>
</feature>
<accession>A0ABX8JFM9</accession>
<dbReference type="PANTHER" id="PTHR30576:SF20">
    <property type="entry name" value="QUINOVOSAMINEPHOSPHOTRANSFERAE-RELATED"/>
    <property type="match status" value="1"/>
</dbReference>
<protein>
    <submittedName>
        <fullName evidence="4">Sugar transferase</fullName>
    </submittedName>
</protein>
<keyword evidence="5" id="KW-1185">Reference proteome</keyword>
<comment type="similarity">
    <text evidence="1">Belongs to the bacterial sugar transferase family.</text>
</comment>
<dbReference type="Proteomes" id="UP000683493">
    <property type="component" value="Chromosome"/>
</dbReference>
<feature type="transmembrane region" description="Helical" evidence="2">
    <location>
        <begin position="7"/>
        <end position="29"/>
    </location>
</feature>
<sequence>MSKRLFDLFFAGTGLILLAPLWLLVAFWIKYDSPGPVFFRQERVGRFGTLFRIFKFRTMCLDAEAKGRQLTVGEDPRITRSGAFLRKYKLDELPQLLNVVKGEMSLVGPRPEVPRYVSLYPEEMRDVVLSVQPGITDYASIEYKDENAILGQAADPDRAYIEEIMPVKLGYYARYVSERSLWVDLKLILSTLLAIAGKR</sequence>
<name>A0ABX8JFM9_9BACT</name>
<evidence type="ECO:0000313" key="4">
    <source>
        <dbReference type="EMBL" id="QWV95951.1"/>
    </source>
</evidence>
<keyword evidence="2" id="KW-0472">Membrane</keyword>
<keyword evidence="4" id="KW-0808">Transferase</keyword>
<evidence type="ECO:0000256" key="1">
    <source>
        <dbReference type="ARBA" id="ARBA00006464"/>
    </source>
</evidence>
<dbReference type="InterPro" id="IPR003362">
    <property type="entry name" value="Bact_transf"/>
</dbReference>
<dbReference type="PANTHER" id="PTHR30576">
    <property type="entry name" value="COLANIC BIOSYNTHESIS UDP-GLUCOSE LIPID CARRIER TRANSFERASE"/>
    <property type="match status" value="1"/>
</dbReference>
<keyword evidence="2" id="KW-1133">Transmembrane helix</keyword>
<dbReference type="GO" id="GO:0016740">
    <property type="term" value="F:transferase activity"/>
    <property type="evidence" value="ECO:0007669"/>
    <property type="project" value="UniProtKB-KW"/>
</dbReference>
<gene>
    <name evidence="4" type="ORF">KP005_11195</name>
</gene>
<dbReference type="EMBL" id="CP076724">
    <property type="protein sequence ID" value="QWV95951.1"/>
    <property type="molecule type" value="Genomic_DNA"/>
</dbReference>
<reference evidence="4 5" key="1">
    <citation type="submission" date="2021-06" db="EMBL/GenBank/DDBJ databases">
        <title>Gemonas diversity in paddy soil.</title>
        <authorList>
            <person name="Liu G."/>
        </authorList>
    </citation>
    <scope>NUCLEOTIDE SEQUENCE [LARGE SCALE GENOMIC DNA]</scope>
    <source>
        <strain evidence="4 5">RG29</strain>
    </source>
</reference>
<evidence type="ECO:0000313" key="5">
    <source>
        <dbReference type="Proteomes" id="UP000683493"/>
    </source>
</evidence>
<keyword evidence="2" id="KW-0812">Transmembrane</keyword>
<dbReference type="Pfam" id="PF02397">
    <property type="entry name" value="Bac_transf"/>
    <property type="match status" value="1"/>
</dbReference>